<dbReference type="RefSeq" id="WP_189770202.1">
    <property type="nucleotide sequence ID" value="NZ_BNCK01000004.1"/>
</dbReference>
<feature type="chain" id="PRO_5037646339" evidence="1">
    <location>
        <begin position="24"/>
        <end position="462"/>
    </location>
</feature>
<dbReference type="Pfam" id="PF08238">
    <property type="entry name" value="Sel1"/>
    <property type="match status" value="5"/>
</dbReference>
<feature type="signal peptide" evidence="1">
    <location>
        <begin position="1"/>
        <end position="23"/>
    </location>
</feature>
<evidence type="ECO:0000313" key="2">
    <source>
        <dbReference type="EMBL" id="GHF92829.1"/>
    </source>
</evidence>
<evidence type="ECO:0000313" key="3">
    <source>
        <dbReference type="Proteomes" id="UP000623842"/>
    </source>
</evidence>
<reference evidence="2" key="2">
    <citation type="submission" date="2020-09" db="EMBL/GenBank/DDBJ databases">
        <authorList>
            <person name="Sun Q."/>
            <person name="Kim S."/>
        </authorList>
    </citation>
    <scope>NUCLEOTIDE SEQUENCE</scope>
    <source>
        <strain evidence="2">KCTC 42731</strain>
    </source>
</reference>
<name>A0A919BI60_9GAMM</name>
<dbReference type="PANTHER" id="PTHR11102:SF160">
    <property type="entry name" value="ERAD-ASSOCIATED E3 UBIQUITIN-PROTEIN LIGASE COMPONENT HRD3"/>
    <property type="match status" value="1"/>
</dbReference>
<proteinExistence type="predicted"/>
<sequence>MKKLIYSLLVTGCYIAYTPITFALNTNQEDQKNFAKQAEYSAHSAYKLGLAYLHGKDGVNKDLNEAVKLFERLVHELGFSEFSAKSAYILAVLNMGKYGHETNLKKSEKYFFIASKSSTEALYPDAPYHYAMLTHDDSEYIKSLEKSAFLGYVPAMLELANAHMKKERIKGNVNAMIRWLRMAADNDHVPAQALLGRMYFKGDHVYQDYKRAFTYLLKAAEQGNSDAQANLGLIYKLGLEHKVDFAKASHWFKESYRGGNLDAGENYAGILLDSVNHEEVKKGIDVLSDIAEQGSRSAAQKLIAIYQEGKLIEKNEQQLVYWQKLYAQTSDENSGIIGLNQSEQGEVVVFTTSVEAVELHKKGWEHFQKGKYQQAIPYLEQAAMLDLPVAQLDLGLAFIKKAQSENDSESYLKAFAWVKIAANNKQDQANVLLKNLEDSFDIRMLESALVQYKIIKGNLEDN</sequence>
<reference evidence="2" key="1">
    <citation type="journal article" date="2014" name="Int. J. Syst. Evol. Microbiol.">
        <title>Complete genome sequence of Corynebacterium casei LMG S-19264T (=DSM 44701T), isolated from a smear-ripened cheese.</title>
        <authorList>
            <consortium name="US DOE Joint Genome Institute (JGI-PGF)"/>
            <person name="Walter F."/>
            <person name="Albersmeier A."/>
            <person name="Kalinowski J."/>
            <person name="Ruckert C."/>
        </authorList>
    </citation>
    <scope>NUCLEOTIDE SEQUENCE</scope>
    <source>
        <strain evidence="2">KCTC 42731</strain>
    </source>
</reference>
<accession>A0A919BI60</accession>
<dbReference type="InterPro" id="IPR011990">
    <property type="entry name" value="TPR-like_helical_dom_sf"/>
</dbReference>
<protein>
    <submittedName>
        <fullName evidence="2">HcpA family protein</fullName>
    </submittedName>
</protein>
<comment type="caution">
    <text evidence="2">The sequence shown here is derived from an EMBL/GenBank/DDBJ whole genome shotgun (WGS) entry which is preliminary data.</text>
</comment>
<dbReference type="AlphaFoldDB" id="A0A919BI60"/>
<dbReference type="EMBL" id="BNCK01000004">
    <property type="protein sequence ID" value="GHF92829.1"/>
    <property type="molecule type" value="Genomic_DNA"/>
</dbReference>
<evidence type="ECO:0000256" key="1">
    <source>
        <dbReference type="SAM" id="SignalP"/>
    </source>
</evidence>
<dbReference type="Gene3D" id="1.25.40.10">
    <property type="entry name" value="Tetratricopeptide repeat domain"/>
    <property type="match status" value="3"/>
</dbReference>
<dbReference type="SMART" id="SM00671">
    <property type="entry name" value="SEL1"/>
    <property type="match status" value="6"/>
</dbReference>
<dbReference type="InterPro" id="IPR006597">
    <property type="entry name" value="Sel1-like"/>
</dbReference>
<gene>
    <name evidence="2" type="ORF">GCM10017161_21290</name>
</gene>
<organism evidence="2 3">
    <name type="scientific">Thalassotalea marina</name>
    <dbReference type="NCBI Taxonomy" id="1673741"/>
    <lineage>
        <taxon>Bacteria</taxon>
        <taxon>Pseudomonadati</taxon>
        <taxon>Pseudomonadota</taxon>
        <taxon>Gammaproteobacteria</taxon>
        <taxon>Alteromonadales</taxon>
        <taxon>Colwelliaceae</taxon>
        <taxon>Thalassotalea</taxon>
    </lineage>
</organism>
<dbReference type="PANTHER" id="PTHR11102">
    <property type="entry name" value="SEL-1-LIKE PROTEIN"/>
    <property type="match status" value="1"/>
</dbReference>
<keyword evidence="3" id="KW-1185">Reference proteome</keyword>
<dbReference type="SUPFAM" id="SSF81901">
    <property type="entry name" value="HCP-like"/>
    <property type="match status" value="2"/>
</dbReference>
<keyword evidence="1" id="KW-0732">Signal</keyword>
<dbReference type="InterPro" id="IPR050767">
    <property type="entry name" value="Sel1_AlgK"/>
</dbReference>
<dbReference type="Proteomes" id="UP000623842">
    <property type="component" value="Unassembled WGS sequence"/>
</dbReference>